<dbReference type="GO" id="GO:0003924">
    <property type="term" value="F:GTPase activity"/>
    <property type="evidence" value="ECO:0007669"/>
    <property type="project" value="InterPro"/>
</dbReference>
<gene>
    <name evidence="14" type="ORF">g.8431</name>
</gene>
<proteinExistence type="inferred from homology"/>
<keyword evidence="6" id="KW-0653">Protein transport</keyword>
<name>A0A1B6EED2_9HEMI</name>
<keyword evidence="9" id="KW-0449">Lipoprotein</keyword>
<dbReference type="GO" id="GO:0005525">
    <property type="term" value="F:GTP binding"/>
    <property type="evidence" value="ECO:0007669"/>
    <property type="project" value="UniProtKB-KW"/>
</dbReference>
<dbReference type="PROSITE" id="PS51417">
    <property type="entry name" value="ARF"/>
    <property type="match status" value="1"/>
</dbReference>
<keyword evidence="4" id="KW-0519">Myristate</keyword>
<dbReference type="InterPro" id="IPR027417">
    <property type="entry name" value="P-loop_NTPase"/>
</dbReference>
<dbReference type="PROSITE" id="PS51419">
    <property type="entry name" value="RAB"/>
    <property type="match status" value="1"/>
</dbReference>
<evidence type="ECO:0000256" key="12">
    <source>
        <dbReference type="PIRSR" id="PIRSR606689-2"/>
    </source>
</evidence>
<dbReference type="PRINTS" id="PR00328">
    <property type="entry name" value="SAR1GTPBP"/>
</dbReference>
<reference evidence="14" key="1">
    <citation type="submission" date="2015-12" db="EMBL/GenBank/DDBJ databases">
        <title>De novo transcriptome assembly of four potential Pierce s Disease insect vectors from Arizona vineyards.</title>
        <authorList>
            <person name="Tassone E.E."/>
        </authorList>
    </citation>
    <scope>NUCLEOTIDE SEQUENCE</scope>
</reference>
<dbReference type="InterPro" id="IPR005225">
    <property type="entry name" value="Small_GTP-bd"/>
</dbReference>
<evidence type="ECO:0000256" key="5">
    <source>
        <dbReference type="ARBA" id="ARBA00022741"/>
    </source>
</evidence>
<keyword evidence="3" id="KW-0813">Transport</keyword>
<evidence type="ECO:0000256" key="11">
    <source>
        <dbReference type="PIRSR" id="PIRSR606689-1"/>
    </source>
</evidence>
<evidence type="ECO:0000256" key="6">
    <source>
        <dbReference type="ARBA" id="ARBA00022927"/>
    </source>
</evidence>
<keyword evidence="5 11" id="KW-0547">Nucleotide-binding</keyword>
<dbReference type="AlphaFoldDB" id="A0A1B6EED2"/>
<evidence type="ECO:0000256" key="4">
    <source>
        <dbReference type="ARBA" id="ARBA00022707"/>
    </source>
</evidence>
<keyword evidence="8 11" id="KW-0342">GTP-binding</keyword>
<evidence type="ECO:0000256" key="9">
    <source>
        <dbReference type="ARBA" id="ARBA00023288"/>
    </source>
</evidence>
<dbReference type="InterPro" id="IPR006689">
    <property type="entry name" value="Small_GTPase_ARF/SAR"/>
</dbReference>
<dbReference type="GO" id="GO:0046872">
    <property type="term" value="F:metal ion binding"/>
    <property type="evidence" value="ECO:0007669"/>
    <property type="project" value="UniProtKB-KW"/>
</dbReference>
<evidence type="ECO:0000256" key="7">
    <source>
        <dbReference type="ARBA" id="ARBA00023034"/>
    </source>
</evidence>
<keyword evidence="12" id="KW-0460">Magnesium</keyword>
<evidence type="ECO:0000313" key="14">
    <source>
        <dbReference type="EMBL" id="JAS36298.1"/>
    </source>
</evidence>
<dbReference type="SUPFAM" id="SSF52540">
    <property type="entry name" value="P-loop containing nucleoside triphosphate hydrolases"/>
    <property type="match status" value="1"/>
</dbReference>
<evidence type="ECO:0000256" key="10">
    <source>
        <dbReference type="ARBA" id="ARBA00040616"/>
    </source>
</evidence>
<dbReference type="Gene3D" id="3.40.50.300">
    <property type="entry name" value="P-loop containing nucleotide triphosphate hydrolases"/>
    <property type="match status" value="1"/>
</dbReference>
<evidence type="ECO:0000256" key="1">
    <source>
        <dbReference type="ARBA" id="ARBA00004555"/>
    </source>
</evidence>
<accession>A0A1B6EED2</accession>
<feature type="binding site" evidence="11">
    <location>
        <begin position="126"/>
        <end position="129"/>
    </location>
    <ligand>
        <name>GTP</name>
        <dbReference type="ChEBI" id="CHEBI:37565"/>
    </ligand>
</feature>
<protein>
    <recommendedName>
        <fullName evidence="10">ADP-ribosylation factor-like protein 3</fullName>
    </recommendedName>
</protein>
<comment type="similarity">
    <text evidence="2 13">Belongs to the small GTPase superfamily. Arf family.</text>
</comment>
<feature type="binding site" evidence="12">
    <location>
        <position position="48"/>
    </location>
    <ligand>
        <name>Mg(2+)</name>
        <dbReference type="ChEBI" id="CHEBI:18420"/>
    </ligand>
</feature>
<dbReference type="PANTHER" id="PTHR45697">
    <property type="entry name" value="ADP-RIBOSYLATION FACTOR-LIKE PROTEIN 2-RELATED"/>
    <property type="match status" value="1"/>
</dbReference>
<evidence type="ECO:0000256" key="8">
    <source>
        <dbReference type="ARBA" id="ARBA00023134"/>
    </source>
</evidence>
<sequence length="180" mass="20657">MGLLSFLRKILGSKTKEVKILLLGLDNAGKTTLLKGLAKEDIEHVTPTVGFNIKTVRSQGFRLNVWDIGGQRRIREYWKKYFNEVDVLIYMIDSSDKQRFEESGYELVMLLSEEELQDVPVLIFANKQDLENAANISEIIEAFNLTMLNNRAWQIQPCSATLKEGIKEGMEWIGQTMKKK</sequence>
<dbReference type="SMART" id="SM00178">
    <property type="entry name" value="SAR"/>
    <property type="match status" value="1"/>
</dbReference>
<comment type="subcellular location">
    <subcellularLocation>
        <location evidence="1">Golgi apparatus</location>
    </subcellularLocation>
</comment>
<feature type="binding site" evidence="12">
    <location>
        <position position="31"/>
    </location>
    <ligand>
        <name>Mg(2+)</name>
        <dbReference type="ChEBI" id="CHEBI:18420"/>
    </ligand>
</feature>
<feature type="binding site" evidence="11">
    <location>
        <position position="70"/>
    </location>
    <ligand>
        <name>GTP</name>
        <dbReference type="ChEBI" id="CHEBI:37565"/>
    </ligand>
</feature>
<dbReference type="Pfam" id="PF00025">
    <property type="entry name" value="Arf"/>
    <property type="match status" value="1"/>
</dbReference>
<keyword evidence="12" id="KW-0479">Metal-binding</keyword>
<dbReference type="GO" id="GO:0005794">
    <property type="term" value="C:Golgi apparatus"/>
    <property type="evidence" value="ECO:0007669"/>
    <property type="project" value="UniProtKB-SubCell"/>
</dbReference>
<dbReference type="FunFam" id="3.40.50.300:FF:000281">
    <property type="entry name" value="ADP-ribosylation factor-like protein 3"/>
    <property type="match status" value="1"/>
</dbReference>
<keyword evidence="7" id="KW-0333">Golgi apparatus</keyword>
<dbReference type="GO" id="GO:0051649">
    <property type="term" value="P:establishment of localization in cell"/>
    <property type="evidence" value="ECO:0007669"/>
    <property type="project" value="UniProtKB-ARBA"/>
</dbReference>
<dbReference type="SMART" id="SM00177">
    <property type="entry name" value="ARF"/>
    <property type="match status" value="1"/>
</dbReference>
<dbReference type="GO" id="GO:0015031">
    <property type="term" value="P:protein transport"/>
    <property type="evidence" value="ECO:0007669"/>
    <property type="project" value="UniProtKB-KW"/>
</dbReference>
<evidence type="ECO:0000256" key="3">
    <source>
        <dbReference type="ARBA" id="ARBA00022448"/>
    </source>
</evidence>
<dbReference type="InterPro" id="IPR044612">
    <property type="entry name" value="ARL2/3"/>
</dbReference>
<dbReference type="SMART" id="SM00175">
    <property type="entry name" value="RAB"/>
    <property type="match status" value="1"/>
</dbReference>
<dbReference type="GO" id="GO:0016192">
    <property type="term" value="P:vesicle-mediated transport"/>
    <property type="evidence" value="ECO:0007669"/>
    <property type="project" value="UniProtKB-ARBA"/>
</dbReference>
<evidence type="ECO:0000256" key="2">
    <source>
        <dbReference type="ARBA" id="ARBA00010290"/>
    </source>
</evidence>
<organism evidence="14">
    <name type="scientific">Clastoptera arizonana</name>
    <name type="common">Arizona spittle bug</name>
    <dbReference type="NCBI Taxonomy" id="38151"/>
    <lineage>
        <taxon>Eukaryota</taxon>
        <taxon>Metazoa</taxon>
        <taxon>Ecdysozoa</taxon>
        <taxon>Arthropoda</taxon>
        <taxon>Hexapoda</taxon>
        <taxon>Insecta</taxon>
        <taxon>Pterygota</taxon>
        <taxon>Neoptera</taxon>
        <taxon>Paraneoptera</taxon>
        <taxon>Hemiptera</taxon>
        <taxon>Auchenorrhyncha</taxon>
        <taxon>Cercopoidea</taxon>
        <taxon>Clastopteridae</taxon>
        <taxon>Clastoptera</taxon>
    </lineage>
</organism>
<dbReference type="NCBIfam" id="TIGR00231">
    <property type="entry name" value="small_GTP"/>
    <property type="match status" value="1"/>
</dbReference>
<evidence type="ECO:0000256" key="13">
    <source>
        <dbReference type="RuleBase" id="RU003925"/>
    </source>
</evidence>
<feature type="binding site" evidence="11">
    <location>
        <begin position="24"/>
        <end position="31"/>
    </location>
    <ligand>
        <name>GTP</name>
        <dbReference type="ChEBI" id="CHEBI:37565"/>
    </ligand>
</feature>
<dbReference type="EMBL" id="GEDC01001000">
    <property type="protein sequence ID" value="JAS36298.1"/>
    <property type="molecule type" value="Transcribed_RNA"/>
</dbReference>